<dbReference type="AlphaFoldDB" id="A0A815RXT7"/>
<evidence type="ECO:0000313" key="2">
    <source>
        <dbReference type="EMBL" id="CAF1483358.1"/>
    </source>
</evidence>
<evidence type="ECO:0000313" key="6">
    <source>
        <dbReference type="Proteomes" id="UP000663877"/>
    </source>
</evidence>
<dbReference type="EMBL" id="CAJNOI010002592">
    <property type="protein sequence ID" value="CAF1483298.1"/>
    <property type="molecule type" value="Genomic_DNA"/>
</dbReference>
<evidence type="ECO:0000313" key="5">
    <source>
        <dbReference type="Proteomes" id="UP000663832"/>
    </source>
</evidence>
<dbReference type="EMBL" id="CAJNOM010002912">
    <property type="protein sequence ID" value="CAF1639189.1"/>
    <property type="molecule type" value="Genomic_DNA"/>
</dbReference>
<dbReference type="Proteomes" id="UP000663832">
    <property type="component" value="Unassembled WGS sequence"/>
</dbReference>
<proteinExistence type="predicted"/>
<evidence type="ECO:0000313" key="4">
    <source>
        <dbReference type="EMBL" id="CAF1639204.1"/>
    </source>
</evidence>
<dbReference type="EMBL" id="CAJNOM010002913">
    <property type="protein sequence ID" value="CAF1639204.1"/>
    <property type="molecule type" value="Genomic_DNA"/>
</dbReference>
<comment type="caution">
    <text evidence="2">The sequence shown here is derived from an EMBL/GenBank/DDBJ whole genome shotgun (WGS) entry which is preliminary data.</text>
</comment>
<dbReference type="Proteomes" id="UP000663877">
    <property type="component" value="Unassembled WGS sequence"/>
</dbReference>
<dbReference type="EMBL" id="CAJNOI010002593">
    <property type="protein sequence ID" value="CAF1483358.1"/>
    <property type="molecule type" value="Genomic_DNA"/>
</dbReference>
<sequence>MNHHCTFEDLPMITIYTPKLQHLYFINEKELNNSIRDIILPIPLCSLTHLTVRDYYKNFNEFEIFISHLNLKLKVLFITVKFQDITYLNAFHWEEFIRKHLPQLKKCYLNHFEGIQFPINPQQLNQFSSIFWIKRQWIMEIQFADGYTTHLIRPYRKTWFLDSSFIQLTLIYYSDRFGGIRTIDRRHFLSTIQIYDLKISDENIFAGDTCQITKVYLEKATEIEEVYLLMKLYPWLTICQSWLH</sequence>
<accession>A0A815RXT7</accession>
<keyword evidence="5" id="KW-1185">Reference proteome</keyword>
<evidence type="ECO:0000313" key="3">
    <source>
        <dbReference type="EMBL" id="CAF1639189.1"/>
    </source>
</evidence>
<gene>
    <name evidence="1" type="ORF">BJG266_LOCUS42189</name>
    <name evidence="2" type="ORF">BJG266_LOCUS42192</name>
    <name evidence="3" type="ORF">QVE165_LOCUS59055</name>
    <name evidence="4" type="ORF">QVE165_LOCUS59058</name>
</gene>
<name>A0A815RXT7_9BILA</name>
<protein>
    <submittedName>
        <fullName evidence="2">Uncharacterized protein</fullName>
    </submittedName>
</protein>
<organism evidence="2 6">
    <name type="scientific">Adineta steineri</name>
    <dbReference type="NCBI Taxonomy" id="433720"/>
    <lineage>
        <taxon>Eukaryota</taxon>
        <taxon>Metazoa</taxon>
        <taxon>Spiralia</taxon>
        <taxon>Gnathifera</taxon>
        <taxon>Rotifera</taxon>
        <taxon>Eurotatoria</taxon>
        <taxon>Bdelloidea</taxon>
        <taxon>Adinetida</taxon>
        <taxon>Adinetidae</taxon>
        <taxon>Adineta</taxon>
    </lineage>
</organism>
<evidence type="ECO:0000313" key="1">
    <source>
        <dbReference type="EMBL" id="CAF1483298.1"/>
    </source>
</evidence>
<dbReference type="OrthoDB" id="9995583at2759"/>
<reference evidence="2" key="1">
    <citation type="submission" date="2021-02" db="EMBL/GenBank/DDBJ databases">
        <authorList>
            <person name="Nowell W R."/>
        </authorList>
    </citation>
    <scope>NUCLEOTIDE SEQUENCE</scope>
</reference>